<dbReference type="InterPro" id="IPR036388">
    <property type="entry name" value="WH-like_DNA-bd_sf"/>
</dbReference>
<dbReference type="Gene3D" id="1.10.10.10">
    <property type="entry name" value="Winged helix-like DNA-binding domain superfamily/Winged helix DNA-binding domain"/>
    <property type="match status" value="1"/>
</dbReference>
<organism evidence="2 3">
    <name type="scientific">Actinomadura namibiensis</name>
    <dbReference type="NCBI Taxonomy" id="182080"/>
    <lineage>
        <taxon>Bacteria</taxon>
        <taxon>Bacillati</taxon>
        <taxon>Actinomycetota</taxon>
        <taxon>Actinomycetes</taxon>
        <taxon>Streptosporangiales</taxon>
        <taxon>Thermomonosporaceae</taxon>
        <taxon>Actinomadura</taxon>
    </lineage>
</organism>
<dbReference type="Pfam" id="PF12802">
    <property type="entry name" value="MarR_2"/>
    <property type="match status" value="1"/>
</dbReference>
<dbReference type="SUPFAM" id="SSF46785">
    <property type="entry name" value="Winged helix' DNA-binding domain"/>
    <property type="match status" value="1"/>
</dbReference>
<gene>
    <name evidence="2" type="ORF">HNR61_008153</name>
</gene>
<evidence type="ECO:0000313" key="3">
    <source>
        <dbReference type="Proteomes" id="UP000572680"/>
    </source>
</evidence>
<dbReference type="RefSeq" id="WP_182848394.1">
    <property type="nucleotide sequence ID" value="NZ_BAAALP010000121.1"/>
</dbReference>
<name>A0A7W3QR62_ACTNM</name>
<feature type="domain" description="HTH marR-type" evidence="1">
    <location>
        <begin position="1"/>
        <end position="147"/>
    </location>
</feature>
<keyword evidence="3" id="KW-1185">Reference proteome</keyword>
<accession>A0A7W3QR62</accession>
<evidence type="ECO:0000259" key="1">
    <source>
        <dbReference type="PROSITE" id="PS50995"/>
    </source>
</evidence>
<protein>
    <submittedName>
        <fullName evidence="2">MarR family 2-MHQ and catechol resistance regulon transcriptional repressor</fullName>
    </submittedName>
</protein>
<dbReference type="InterPro" id="IPR000835">
    <property type="entry name" value="HTH_MarR-typ"/>
</dbReference>
<dbReference type="InterPro" id="IPR039422">
    <property type="entry name" value="MarR/SlyA-like"/>
</dbReference>
<evidence type="ECO:0000313" key="2">
    <source>
        <dbReference type="EMBL" id="MBA8956470.1"/>
    </source>
</evidence>
<sequence>MAKQLADADLPPSDLAFYGLVWAGNTLTAQVGRELVRRHDLPLSWFEVLLWLSYQDGPVSVSDLGACTMLSRSQVSRVVESLRERGLIERARSERDARAAEVALTARGRAVFAEADATRREALRDTFGTLDEEDLKALVRVWSKLKRP</sequence>
<dbReference type="AlphaFoldDB" id="A0A7W3QR62"/>
<proteinExistence type="predicted"/>
<dbReference type="SMART" id="SM00347">
    <property type="entry name" value="HTH_MARR"/>
    <property type="match status" value="1"/>
</dbReference>
<dbReference type="PANTHER" id="PTHR33164">
    <property type="entry name" value="TRANSCRIPTIONAL REGULATOR, MARR FAMILY"/>
    <property type="match status" value="1"/>
</dbReference>
<dbReference type="EMBL" id="JACJIA010000016">
    <property type="protein sequence ID" value="MBA8956470.1"/>
    <property type="molecule type" value="Genomic_DNA"/>
</dbReference>
<dbReference type="GO" id="GO:0003700">
    <property type="term" value="F:DNA-binding transcription factor activity"/>
    <property type="evidence" value="ECO:0007669"/>
    <property type="project" value="InterPro"/>
</dbReference>
<comment type="caution">
    <text evidence="2">The sequence shown here is derived from an EMBL/GenBank/DDBJ whole genome shotgun (WGS) entry which is preliminary data.</text>
</comment>
<dbReference type="PRINTS" id="PR00598">
    <property type="entry name" value="HTHMARR"/>
</dbReference>
<dbReference type="GO" id="GO:0006950">
    <property type="term" value="P:response to stress"/>
    <property type="evidence" value="ECO:0007669"/>
    <property type="project" value="TreeGrafter"/>
</dbReference>
<dbReference type="PROSITE" id="PS50995">
    <property type="entry name" value="HTH_MARR_2"/>
    <property type="match status" value="1"/>
</dbReference>
<dbReference type="InterPro" id="IPR036390">
    <property type="entry name" value="WH_DNA-bd_sf"/>
</dbReference>
<dbReference type="PANTHER" id="PTHR33164:SF43">
    <property type="entry name" value="HTH-TYPE TRANSCRIPTIONAL REPRESSOR YETL"/>
    <property type="match status" value="1"/>
</dbReference>
<reference evidence="2 3" key="1">
    <citation type="submission" date="2020-08" db="EMBL/GenBank/DDBJ databases">
        <title>Genomic Encyclopedia of Type Strains, Phase IV (KMG-IV): sequencing the most valuable type-strain genomes for metagenomic binning, comparative biology and taxonomic classification.</title>
        <authorList>
            <person name="Goeker M."/>
        </authorList>
    </citation>
    <scope>NUCLEOTIDE SEQUENCE [LARGE SCALE GENOMIC DNA]</scope>
    <source>
        <strain evidence="2 3">DSM 44197</strain>
    </source>
</reference>
<dbReference type="Proteomes" id="UP000572680">
    <property type="component" value="Unassembled WGS sequence"/>
</dbReference>